<feature type="compositionally biased region" description="Basic and acidic residues" evidence="1">
    <location>
        <begin position="97"/>
        <end position="113"/>
    </location>
</feature>
<evidence type="ECO:0000313" key="2">
    <source>
        <dbReference type="EMBL" id="GBN50586.1"/>
    </source>
</evidence>
<evidence type="ECO:0000256" key="1">
    <source>
        <dbReference type="SAM" id="MobiDB-lite"/>
    </source>
</evidence>
<name>A0A4Y2PKI0_ARAVE</name>
<feature type="region of interest" description="Disordered" evidence="1">
    <location>
        <begin position="84"/>
        <end position="113"/>
    </location>
</feature>
<protein>
    <submittedName>
        <fullName evidence="2">Uncharacterized protein</fullName>
    </submittedName>
</protein>
<dbReference type="Proteomes" id="UP000499080">
    <property type="component" value="Unassembled WGS sequence"/>
</dbReference>
<sequence length="113" mass="12841">MEFWNRGGKESSVENSSNLEQVIRNGGIESTKNRGKNGIALIVSLMLPLSSVQFSAEAVEKHKNNLGTQESLLIDHRERRSECPVDGHNYAHINQWPREHQHRDPSHSSDRKT</sequence>
<keyword evidence="3" id="KW-1185">Reference proteome</keyword>
<accession>A0A4Y2PKI0</accession>
<dbReference type="EMBL" id="BGPR01011296">
    <property type="protein sequence ID" value="GBN50586.1"/>
    <property type="molecule type" value="Genomic_DNA"/>
</dbReference>
<comment type="caution">
    <text evidence="2">The sequence shown here is derived from an EMBL/GenBank/DDBJ whole genome shotgun (WGS) entry which is preliminary data.</text>
</comment>
<organism evidence="2 3">
    <name type="scientific">Araneus ventricosus</name>
    <name type="common">Orbweaver spider</name>
    <name type="synonym">Epeira ventricosa</name>
    <dbReference type="NCBI Taxonomy" id="182803"/>
    <lineage>
        <taxon>Eukaryota</taxon>
        <taxon>Metazoa</taxon>
        <taxon>Ecdysozoa</taxon>
        <taxon>Arthropoda</taxon>
        <taxon>Chelicerata</taxon>
        <taxon>Arachnida</taxon>
        <taxon>Araneae</taxon>
        <taxon>Araneomorphae</taxon>
        <taxon>Entelegynae</taxon>
        <taxon>Araneoidea</taxon>
        <taxon>Araneidae</taxon>
        <taxon>Araneus</taxon>
    </lineage>
</organism>
<reference evidence="2 3" key="1">
    <citation type="journal article" date="2019" name="Sci. Rep.">
        <title>Orb-weaving spider Araneus ventricosus genome elucidates the spidroin gene catalogue.</title>
        <authorList>
            <person name="Kono N."/>
            <person name="Nakamura H."/>
            <person name="Ohtoshi R."/>
            <person name="Moran D.A.P."/>
            <person name="Shinohara A."/>
            <person name="Yoshida Y."/>
            <person name="Fujiwara M."/>
            <person name="Mori M."/>
            <person name="Tomita M."/>
            <person name="Arakawa K."/>
        </authorList>
    </citation>
    <scope>NUCLEOTIDE SEQUENCE [LARGE SCALE GENOMIC DNA]</scope>
</reference>
<gene>
    <name evidence="2" type="ORF">AVEN_44875_1</name>
</gene>
<proteinExistence type="predicted"/>
<dbReference type="AlphaFoldDB" id="A0A4Y2PKI0"/>
<evidence type="ECO:0000313" key="3">
    <source>
        <dbReference type="Proteomes" id="UP000499080"/>
    </source>
</evidence>